<feature type="region of interest" description="Disordered" evidence="1">
    <location>
        <begin position="100"/>
        <end position="119"/>
    </location>
</feature>
<gene>
    <name evidence="2" type="ordered locus">DEHA2E17160g</name>
</gene>
<protein>
    <submittedName>
        <fullName evidence="2">DEHA2E17160p</fullName>
    </submittedName>
</protein>
<reference evidence="2 3" key="1">
    <citation type="journal article" date="2004" name="Nature">
        <title>Genome evolution in yeasts.</title>
        <authorList>
            <consortium name="Genolevures"/>
            <person name="Dujon B."/>
            <person name="Sherman D."/>
            <person name="Fischer G."/>
            <person name="Durrens P."/>
            <person name="Casaregola S."/>
            <person name="Lafontaine I."/>
            <person name="de Montigny J."/>
            <person name="Marck C."/>
            <person name="Neuveglise C."/>
            <person name="Talla E."/>
            <person name="Goffard N."/>
            <person name="Frangeul L."/>
            <person name="Aigle M."/>
            <person name="Anthouard V."/>
            <person name="Babour A."/>
            <person name="Barbe V."/>
            <person name="Barnay S."/>
            <person name="Blanchin S."/>
            <person name="Beckerich J.M."/>
            <person name="Beyne E."/>
            <person name="Bleykasten C."/>
            <person name="Boisrame A."/>
            <person name="Boyer J."/>
            <person name="Cattolico L."/>
            <person name="Confanioleri F."/>
            <person name="de Daruvar A."/>
            <person name="Despons L."/>
            <person name="Fabre E."/>
            <person name="Fairhead C."/>
            <person name="Ferry-Dumazet H."/>
            <person name="Groppi A."/>
            <person name="Hantraye F."/>
            <person name="Hennequin C."/>
            <person name="Jauniaux N."/>
            <person name="Joyet P."/>
            <person name="Kachouri R."/>
            <person name="Kerrest A."/>
            <person name="Koszul R."/>
            <person name="Lemaire M."/>
            <person name="Lesur I."/>
            <person name="Ma L."/>
            <person name="Muller H."/>
            <person name="Nicaud J.M."/>
            <person name="Nikolski M."/>
            <person name="Oztas S."/>
            <person name="Ozier-Kalogeropoulos O."/>
            <person name="Pellenz S."/>
            <person name="Potier S."/>
            <person name="Richard G.F."/>
            <person name="Straub M.L."/>
            <person name="Suleau A."/>
            <person name="Swennene D."/>
            <person name="Tekaia F."/>
            <person name="Wesolowski-Louvel M."/>
            <person name="Westhof E."/>
            <person name="Wirth B."/>
            <person name="Zeniou-Meyer M."/>
            <person name="Zivanovic I."/>
            <person name="Bolotin-Fukuhara M."/>
            <person name="Thierry A."/>
            <person name="Bouchier C."/>
            <person name="Caudron B."/>
            <person name="Scarpelli C."/>
            <person name="Gaillardin C."/>
            <person name="Weissenbach J."/>
            <person name="Wincker P."/>
            <person name="Souciet J.L."/>
        </authorList>
    </citation>
    <scope>NUCLEOTIDE SEQUENCE [LARGE SCALE GENOMIC DNA]</scope>
    <source>
        <strain evidence="3">ATCC 36239 / CBS 767 / BCRC 21394 / JCM 1990 / NBRC 0083 / IGC 2968</strain>
    </source>
</reference>
<dbReference type="AlphaFoldDB" id="Q6BP22"/>
<feature type="compositionally biased region" description="Low complexity" evidence="1">
    <location>
        <begin position="238"/>
        <end position="247"/>
    </location>
</feature>
<dbReference type="OMA" id="NSAMTID"/>
<dbReference type="VEuPathDB" id="FungiDB:DEHA2E17160g"/>
<dbReference type="EMBL" id="CR382137">
    <property type="protein sequence ID" value="CAG88306.2"/>
    <property type="molecule type" value="Genomic_DNA"/>
</dbReference>
<keyword evidence="3" id="KW-1185">Reference proteome</keyword>
<sequence length="315" mass="36018">MNSFDTLRKEQANIEHLLRTIPFNDNCSVDSKHFLNIYQLTYEDMSKLNGNDVKFPIDSNKLLKLGISLGNLIKSLQYDEETYSQQKQQQQQRLFMNSLDPKARKINPNPRNNEPYNPFRDQQYNYSTNNTDTSQPIYQLKFIRNLLSILKNFDIGNNYSVSQKLQDVSLNSSNATMNQYDVSTSPIKLNSNQLLIEKLEININLDTIFIYKMIIQLFQEIYANIEKHLLHVRQASSNNEEIPNNSPKANPAVFSPDSNNTGSSGAPVDEYDKLLKNAINKVSNGLIDPFTRLIINQVVSPSINGQVNNFLSSLT</sequence>
<dbReference type="HOGENOM" id="CLU_051711_0_0_1"/>
<dbReference type="eggNOG" id="ENOG502RPZ3">
    <property type="taxonomic scope" value="Eukaryota"/>
</dbReference>
<accession>Q6BP22</accession>
<evidence type="ECO:0000313" key="3">
    <source>
        <dbReference type="Proteomes" id="UP000000599"/>
    </source>
</evidence>
<dbReference type="GeneID" id="2902473"/>
<evidence type="ECO:0000313" key="2">
    <source>
        <dbReference type="EMBL" id="CAG88306.2"/>
    </source>
</evidence>
<name>Q6BP22_DEBHA</name>
<dbReference type="KEGG" id="dha:DEHA2E17160g"/>
<evidence type="ECO:0000256" key="1">
    <source>
        <dbReference type="SAM" id="MobiDB-lite"/>
    </source>
</evidence>
<dbReference type="OrthoDB" id="4093987at2759"/>
<feature type="compositionally biased region" description="Low complexity" evidence="1">
    <location>
        <begin position="107"/>
        <end position="118"/>
    </location>
</feature>
<dbReference type="Proteomes" id="UP000000599">
    <property type="component" value="Chromosome E"/>
</dbReference>
<dbReference type="RefSeq" id="XP_460048.2">
    <property type="nucleotide sequence ID" value="XM_460048.1"/>
</dbReference>
<organism evidence="2 3">
    <name type="scientific">Debaryomyces hansenii (strain ATCC 36239 / CBS 767 / BCRC 21394 / JCM 1990 / NBRC 0083 / IGC 2968)</name>
    <name type="common">Yeast</name>
    <name type="synonym">Torulaspora hansenii</name>
    <dbReference type="NCBI Taxonomy" id="284592"/>
    <lineage>
        <taxon>Eukaryota</taxon>
        <taxon>Fungi</taxon>
        <taxon>Dikarya</taxon>
        <taxon>Ascomycota</taxon>
        <taxon>Saccharomycotina</taxon>
        <taxon>Pichiomycetes</taxon>
        <taxon>Debaryomycetaceae</taxon>
        <taxon>Debaryomyces</taxon>
    </lineage>
</organism>
<feature type="region of interest" description="Disordered" evidence="1">
    <location>
        <begin position="238"/>
        <end position="266"/>
    </location>
</feature>
<proteinExistence type="predicted"/>
<dbReference type="InParanoid" id="Q6BP22"/>